<dbReference type="PANTHER" id="PTHR46797">
    <property type="entry name" value="HTH-TYPE TRANSCRIPTIONAL REGULATOR"/>
    <property type="match status" value="1"/>
</dbReference>
<dbReference type="SUPFAM" id="SSF47413">
    <property type="entry name" value="lambda repressor-like DNA-binding domains"/>
    <property type="match status" value="1"/>
</dbReference>
<dbReference type="Gene3D" id="2.60.120.10">
    <property type="entry name" value="Jelly Rolls"/>
    <property type="match status" value="1"/>
</dbReference>
<dbReference type="InterPro" id="IPR011051">
    <property type="entry name" value="RmlC_Cupin_sf"/>
</dbReference>
<dbReference type="AlphaFoldDB" id="A0A7G9GHQ6"/>
<dbReference type="InterPro" id="IPR050807">
    <property type="entry name" value="TransReg_Diox_bact_type"/>
</dbReference>
<evidence type="ECO:0000313" key="4">
    <source>
        <dbReference type="Proteomes" id="UP000515860"/>
    </source>
</evidence>
<accession>A0A7G9GHQ6</accession>
<sequence length="173" mass="19388">MTLKQLAEETGLSVGFLSKIENGFGNPSINNIQKICYVLGITVNDLMISKTEEELLSTINKDSSYVVRKSDRCLLYDFSGLVRFECLYEGNPHFSLDVLTLKGDTSNCFRSAHSHDEIGIVAQGTLRAILNDSEEYILEEGDMILIRAQTTHTLSSTTEGTCVSYWLEFKNEE</sequence>
<keyword evidence="4" id="KW-1185">Reference proteome</keyword>
<evidence type="ECO:0000259" key="2">
    <source>
        <dbReference type="PROSITE" id="PS50943"/>
    </source>
</evidence>
<keyword evidence="1" id="KW-0238">DNA-binding</keyword>
<feature type="domain" description="HTH cro/C1-type" evidence="2">
    <location>
        <begin position="1"/>
        <end position="46"/>
    </location>
</feature>
<dbReference type="GO" id="GO:0005829">
    <property type="term" value="C:cytosol"/>
    <property type="evidence" value="ECO:0007669"/>
    <property type="project" value="TreeGrafter"/>
</dbReference>
<dbReference type="PROSITE" id="PS50943">
    <property type="entry name" value="HTH_CROC1"/>
    <property type="match status" value="1"/>
</dbReference>
<dbReference type="KEGG" id="whj:H9Q79_08775"/>
<dbReference type="Proteomes" id="UP000515860">
    <property type="component" value="Chromosome"/>
</dbReference>
<name>A0A7G9GHQ6_9FIRM</name>
<evidence type="ECO:0000313" key="3">
    <source>
        <dbReference type="EMBL" id="QNM10338.1"/>
    </source>
</evidence>
<organism evidence="3 4">
    <name type="scientific">Wansuia hejianensis</name>
    <dbReference type="NCBI Taxonomy" id="2763667"/>
    <lineage>
        <taxon>Bacteria</taxon>
        <taxon>Bacillati</taxon>
        <taxon>Bacillota</taxon>
        <taxon>Clostridia</taxon>
        <taxon>Lachnospirales</taxon>
        <taxon>Lachnospiraceae</taxon>
        <taxon>Wansuia</taxon>
    </lineage>
</organism>
<proteinExistence type="predicted"/>
<gene>
    <name evidence="3" type="ORF">H9Q79_08775</name>
</gene>
<dbReference type="Pfam" id="PF13443">
    <property type="entry name" value="HTH_26"/>
    <property type="match status" value="1"/>
</dbReference>
<dbReference type="EMBL" id="CP060635">
    <property type="protein sequence ID" value="QNM10338.1"/>
    <property type="molecule type" value="Genomic_DNA"/>
</dbReference>
<dbReference type="CDD" id="cd02208">
    <property type="entry name" value="cupin_RmlC-like"/>
    <property type="match status" value="1"/>
</dbReference>
<dbReference type="InterPro" id="IPR013096">
    <property type="entry name" value="Cupin_2"/>
</dbReference>
<reference evidence="3 4" key="1">
    <citation type="submission" date="2020-08" db="EMBL/GenBank/DDBJ databases">
        <authorList>
            <person name="Liu C."/>
            <person name="Sun Q."/>
        </authorList>
    </citation>
    <scope>NUCLEOTIDE SEQUENCE [LARGE SCALE GENOMIC DNA]</scope>
    <source>
        <strain evidence="3 4">NSJ-29</strain>
    </source>
</reference>
<dbReference type="InterPro" id="IPR010982">
    <property type="entry name" value="Lambda_DNA-bd_dom_sf"/>
</dbReference>
<dbReference type="GO" id="GO:0003700">
    <property type="term" value="F:DNA-binding transcription factor activity"/>
    <property type="evidence" value="ECO:0007669"/>
    <property type="project" value="TreeGrafter"/>
</dbReference>
<dbReference type="SMART" id="SM00530">
    <property type="entry name" value="HTH_XRE"/>
    <property type="match status" value="1"/>
</dbReference>
<dbReference type="GO" id="GO:0003677">
    <property type="term" value="F:DNA binding"/>
    <property type="evidence" value="ECO:0007669"/>
    <property type="project" value="UniProtKB-KW"/>
</dbReference>
<dbReference type="CDD" id="cd00093">
    <property type="entry name" value="HTH_XRE"/>
    <property type="match status" value="1"/>
</dbReference>
<protein>
    <submittedName>
        <fullName evidence="3">Helix-turn-helix domain-containing protein</fullName>
    </submittedName>
</protein>
<dbReference type="Pfam" id="PF07883">
    <property type="entry name" value="Cupin_2"/>
    <property type="match status" value="1"/>
</dbReference>
<dbReference type="SUPFAM" id="SSF51182">
    <property type="entry name" value="RmlC-like cupins"/>
    <property type="match status" value="1"/>
</dbReference>
<dbReference type="InterPro" id="IPR001387">
    <property type="entry name" value="Cro/C1-type_HTH"/>
</dbReference>
<dbReference type="PANTHER" id="PTHR46797:SF1">
    <property type="entry name" value="METHYLPHOSPHONATE SYNTHASE"/>
    <property type="match status" value="1"/>
</dbReference>
<dbReference type="Gene3D" id="1.10.260.40">
    <property type="entry name" value="lambda repressor-like DNA-binding domains"/>
    <property type="match status" value="1"/>
</dbReference>
<evidence type="ECO:0000256" key="1">
    <source>
        <dbReference type="ARBA" id="ARBA00023125"/>
    </source>
</evidence>
<dbReference type="InterPro" id="IPR014710">
    <property type="entry name" value="RmlC-like_jellyroll"/>
</dbReference>